<dbReference type="RefSeq" id="WP_369722029.1">
    <property type="nucleotide sequence ID" value="NZ_CP165734.1"/>
</dbReference>
<dbReference type="AlphaFoldDB" id="A0AB39XKA3"/>
<protein>
    <submittedName>
        <fullName evidence="1">Uncharacterized protein</fullName>
    </submittedName>
</protein>
<proteinExistence type="predicted"/>
<name>A0AB39XKA3_9BRAD</name>
<gene>
    <name evidence="1" type="ORF">AB8Z38_34700</name>
</gene>
<accession>A0AB39XKA3</accession>
<sequence length="96" mass="11000">MKIRLLRGSHVVKEVEFPASLSPLEIHRLSVDLMFEHFERNATHIWPLEEDSRGSRHQIQVISDEGNVLKSFDIREMAKEFGLGFLARKVEGGATK</sequence>
<organism evidence="1">
    <name type="scientific">Bradyrhizobium sp. LLZ17</name>
    <dbReference type="NCBI Taxonomy" id="3239388"/>
    <lineage>
        <taxon>Bacteria</taxon>
        <taxon>Pseudomonadati</taxon>
        <taxon>Pseudomonadota</taxon>
        <taxon>Alphaproteobacteria</taxon>
        <taxon>Hyphomicrobiales</taxon>
        <taxon>Nitrobacteraceae</taxon>
        <taxon>Bradyrhizobium</taxon>
    </lineage>
</organism>
<evidence type="ECO:0000313" key="1">
    <source>
        <dbReference type="EMBL" id="XDV57610.1"/>
    </source>
</evidence>
<reference evidence="1" key="1">
    <citation type="submission" date="2024-08" db="EMBL/GenBank/DDBJ databases">
        <authorList>
            <person name="Chaddad Z."/>
            <person name="Lamrabet M."/>
            <person name="Bouhnik O."/>
            <person name="Alami S."/>
            <person name="Wipf D."/>
            <person name="Courty P.E."/>
            <person name="Missbah El Idrissi M."/>
        </authorList>
    </citation>
    <scope>NUCLEOTIDE SEQUENCE</scope>
    <source>
        <strain evidence="1">LLZ17</strain>
    </source>
</reference>
<dbReference type="EMBL" id="CP165734">
    <property type="protein sequence ID" value="XDV57610.1"/>
    <property type="molecule type" value="Genomic_DNA"/>
</dbReference>